<evidence type="ECO:0000256" key="1">
    <source>
        <dbReference type="ARBA" id="ARBA00004123"/>
    </source>
</evidence>
<dbReference type="InterPro" id="IPR016487">
    <property type="entry name" value="Lsm6/sSmF"/>
</dbReference>
<name>A0A3L6RJT3_PANMI</name>
<comment type="subcellular location">
    <subcellularLocation>
        <location evidence="1 10">Nucleus</location>
    </subcellularLocation>
</comment>
<dbReference type="GO" id="GO:0071013">
    <property type="term" value="C:catalytic step 2 spliceosome"/>
    <property type="evidence" value="ECO:0007669"/>
    <property type="project" value="TreeGrafter"/>
</dbReference>
<keyword evidence="7 10" id="KW-0539">Nucleus</keyword>
<evidence type="ECO:0000256" key="5">
    <source>
        <dbReference type="ARBA" id="ARBA00022884"/>
    </source>
</evidence>
<dbReference type="InterPro" id="IPR001163">
    <property type="entry name" value="Sm_dom_euk/arc"/>
</dbReference>
<dbReference type="Pfam" id="PF01423">
    <property type="entry name" value="LSM"/>
    <property type="match status" value="1"/>
</dbReference>
<dbReference type="GO" id="GO:0034715">
    <property type="term" value="C:pICln-Sm protein complex"/>
    <property type="evidence" value="ECO:0007669"/>
    <property type="project" value="TreeGrafter"/>
</dbReference>
<gene>
    <name evidence="12" type="ORF">C2845_PM13G09450</name>
</gene>
<dbReference type="PANTHER" id="PTHR11021">
    <property type="entry name" value="SMALL NUCLEAR RIBONUCLEOPROTEIN F SNRNP-F"/>
    <property type="match status" value="1"/>
</dbReference>
<dbReference type="Gene3D" id="2.30.30.100">
    <property type="match status" value="1"/>
</dbReference>
<dbReference type="EMBL" id="PQIB02000008">
    <property type="protein sequence ID" value="RLN04804.1"/>
    <property type="molecule type" value="Genomic_DNA"/>
</dbReference>
<evidence type="ECO:0000259" key="11">
    <source>
        <dbReference type="PROSITE" id="PS52002"/>
    </source>
</evidence>
<evidence type="ECO:0000256" key="3">
    <source>
        <dbReference type="ARBA" id="ARBA00022664"/>
    </source>
</evidence>
<dbReference type="InterPro" id="IPR034100">
    <property type="entry name" value="Sm_F"/>
</dbReference>
<keyword evidence="13" id="KW-1185">Reference proteome</keyword>
<dbReference type="Proteomes" id="UP000275267">
    <property type="component" value="Unassembled WGS sequence"/>
</dbReference>
<comment type="caution">
    <text evidence="12">The sequence shown here is derived from an EMBL/GenBank/DDBJ whole genome shotgun (WGS) entry which is preliminary data.</text>
</comment>
<dbReference type="InterPro" id="IPR047575">
    <property type="entry name" value="Sm"/>
</dbReference>
<evidence type="ECO:0000256" key="2">
    <source>
        <dbReference type="ARBA" id="ARBA00007927"/>
    </source>
</evidence>
<evidence type="ECO:0000256" key="4">
    <source>
        <dbReference type="ARBA" id="ARBA00022728"/>
    </source>
</evidence>
<reference evidence="13" key="1">
    <citation type="journal article" date="2019" name="Nat. Commun.">
        <title>The genome of broomcorn millet.</title>
        <authorList>
            <person name="Zou C."/>
            <person name="Miki D."/>
            <person name="Li D."/>
            <person name="Tang Q."/>
            <person name="Xiao L."/>
            <person name="Rajput S."/>
            <person name="Deng P."/>
            <person name="Jia W."/>
            <person name="Huang R."/>
            <person name="Zhang M."/>
            <person name="Sun Y."/>
            <person name="Hu J."/>
            <person name="Fu X."/>
            <person name="Schnable P.S."/>
            <person name="Li F."/>
            <person name="Zhang H."/>
            <person name="Feng B."/>
            <person name="Zhu X."/>
            <person name="Liu R."/>
            <person name="Schnable J.C."/>
            <person name="Zhu J.-K."/>
            <person name="Zhang H."/>
        </authorList>
    </citation>
    <scope>NUCLEOTIDE SEQUENCE [LARGE SCALE GENOMIC DNA]</scope>
</reference>
<evidence type="ECO:0000256" key="10">
    <source>
        <dbReference type="PIRNR" id="PIRNR006609"/>
    </source>
</evidence>
<protein>
    <recommendedName>
        <fullName evidence="9">Sm protein F</fullName>
    </recommendedName>
</protein>
<keyword evidence="3 10" id="KW-0507">mRNA processing</keyword>
<dbReference type="GO" id="GO:0003723">
    <property type="term" value="F:RNA binding"/>
    <property type="evidence" value="ECO:0007669"/>
    <property type="project" value="UniProtKB-UniRule"/>
</dbReference>
<dbReference type="SMART" id="SM00651">
    <property type="entry name" value="Sm"/>
    <property type="match status" value="1"/>
</dbReference>
<dbReference type="SUPFAM" id="SSF50182">
    <property type="entry name" value="Sm-like ribonucleoproteins"/>
    <property type="match status" value="1"/>
</dbReference>
<keyword evidence="8 10" id="KW-0687">Ribonucleoprotein</keyword>
<dbReference type="PANTHER" id="PTHR11021:SF0">
    <property type="entry name" value="SMALL NUCLEAR RIBONUCLEOPROTEIN F"/>
    <property type="match status" value="1"/>
</dbReference>
<feature type="domain" description="Sm" evidence="11">
    <location>
        <begin position="20"/>
        <end position="92"/>
    </location>
</feature>
<dbReference type="CDD" id="cd01722">
    <property type="entry name" value="Sm_F"/>
    <property type="match status" value="1"/>
</dbReference>
<keyword evidence="5 10" id="KW-0694">RNA-binding</keyword>
<dbReference type="PROSITE" id="PS52002">
    <property type="entry name" value="SM"/>
    <property type="match status" value="1"/>
</dbReference>
<accession>A0A3L6RJT3</accession>
<proteinExistence type="inferred from homology"/>
<evidence type="ECO:0000256" key="7">
    <source>
        <dbReference type="ARBA" id="ARBA00023242"/>
    </source>
</evidence>
<sequence>MTLWYTLLMGSCFVENVPVNPKPFLNNLTGKTVIVKLKWGMEYKGYLVSVDSYMNLQLANTKEYIDGQFSGNLGEILIRWNNVLYLLGVPEDAEIEDAE</sequence>
<dbReference type="GO" id="GO:0000398">
    <property type="term" value="P:mRNA splicing, via spliceosome"/>
    <property type="evidence" value="ECO:0007669"/>
    <property type="project" value="InterPro"/>
</dbReference>
<organism evidence="12 13">
    <name type="scientific">Panicum miliaceum</name>
    <name type="common">Proso millet</name>
    <name type="synonym">Broomcorn millet</name>
    <dbReference type="NCBI Taxonomy" id="4540"/>
    <lineage>
        <taxon>Eukaryota</taxon>
        <taxon>Viridiplantae</taxon>
        <taxon>Streptophyta</taxon>
        <taxon>Embryophyta</taxon>
        <taxon>Tracheophyta</taxon>
        <taxon>Spermatophyta</taxon>
        <taxon>Magnoliopsida</taxon>
        <taxon>Liliopsida</taxon>
        <taxon>Poales</taxon>
        <taxon>Poaceae</taxon>
        <taxon>PACMAD clade</taxon>
        <taxon>Panicoideae</taxon>
        <taxon>Panicodae</taxon>
        <taxon>Paniceae</taxon>
        <taxon>Panicinae</taxon>
        <taxon>Panicum</taxon>
        <taxon>Panicum sect. Panicum</taxon>
    </lineage>
</organism>
<evidence type="ECO:0000256" key="9">
    <source>
        <dbReference type="ARBA" id="ARBA00030144"/>
    </source>
</evidence>
<dbReference type="GO" id="GO:0005685">
    <property type="term" value="C:U1 snRNP"/>
    <property type="evidence" value="ECO:0007669"/>
    <property type="project" value="TreeGrafter"/>
</dbReference>
<evidence type="ECO:0000313" key="13">
    <source>
        <dbReference type="Proteomes" id="UP000275267"/>
    </source>
</evidence>
<dbReference type="InterPro" id="IPR010920">
    <property type="entry name" value="LSM_dom_sf"/>
</dbReference>
<dbReference type="AlphaFoldDB" id="A0A3L6RJT3"/>
<dbReference type="STRING" id="4540.A0A3L6RJT3"/>
<dbReference type="FunFam" id="2.30.30.100:FF:000011">
    <property type="entry name" value="small nuclear ribonucleoprotein F"/>
    <property type="match status" value="1"/>
</dbReference>
<evidence type="ECO:0000256" key="8">
    <source>
        <dbReference type="ARBA" id="ARBA00023274"/>
    </source>
</evidence>
<evidence type="ECO:0000313" key="12">
    <source>
        <dbReference type="EMBL" id="RLN04804.1"/>
    </source>
</evidence>
<keyword evidence="4 10" id="KW-0747">Spliceosome</keyword>
<comment type="similarity">
    <text evidence="2 10">Belongs to the snRNP Sm proteins family. SmF/LSm6 subfamily.</text>
</comment>
<evidence type="ECO:0000256" key="6">
    <source>
        <dbReference type="ARBA" id="ARBA00023187"/>
    </source>
</evidence>
<dbReference type="OrthoDB" id="10248838at2759"/>
<keyword evidence="6 10" id="KW-0508">mRNA splicing</keyword>